<dbReference type="Proteomes" id="UP001589683">
    <property type="component" value="Unassembled WGS sequence"/>
</dbReference>
<organism evidence="2 3">
    <name type="scientific">Pseudohalocynthiibacter aestuariivivens</name>
    <dbReference type="NCBI Taxonomy" id="1591409"/>
    <lineage>
        <taxon>Bacteria</taxon>
        <taxon>Pseudomonadati</taxon>
        <taxon>Pseudomonadota</taxon>
        <taxon>Alphaproteobacteria</taxon>
        <taxon>Rhodobacterales</taxon>
        <taxon>Paracoccaceae</taxon>
        <taxon>Pseudohalocynthiibacter</taxon>
    </lineage>
</organism>
<keyword evidence="1" id="KW-0812">Transmembrane</keyword>
<keyword evidence="3" id="KW-1185">Reference proteome</keyword>
<keyword evidence="1" id="KW-0472">Membrane</keyword>
<proteinExistence type="predicted"/>
<gene>
    <name evidence="2" type="ORF">ACFFUT_15765</name>
</gene>
<accession>A0ABV5JIG0</accession>
<evidence type="ECO:0000256" key="1">
    <source>
        <dbReference type="SAM" id="Phobius"/>
    </source>
</evidence>
<sequence>MSLSDHDWQLLNALHDGELDRPAVRALQARLREEPALQAALADLREISTALKPLRSGNPAKNALPVKQGHWRVGALAAVLAIMAFGLGFTLLGQGKAEQSPLDWHQSFLDRQYSVEQTTHKIRTVAQWVGHQPDLSSANLTFVDVATSPTGEIYFHYSGVNGCRLTVGAHSKTPDLQIISSEMHVHVWSSGAAHYSMLAQGMDAGKFAAILLLLEEYTREGTESEEMMAVVRSATQTALPCA</sequence>
<name>A0ABV5JIG0_9RHOB</name>
<reference evidence="2 3" key="1">
    <citation type="submission" date="2024-09" db="EMBL/GenBank/DDBJ databases">
        <authorList>
            <person name="Sun Q."/>
            <person name="Mori K."/>
        </authorList>
    </citation>
    <scope>NUCLEOTIDE SEQUENCE [LARGE SCALE GENOMIC DNA]</scope>
    <source>
        <strain evidence="2 3">CECT 8726</strain>
    </source>
</reference>
<keyword evidence="1" id="KW-1133">Transmembrane helix</keyword>
<comment type="caution">
    <text evidence="2">The sequence shown here is derived from an EMBL/GenBank/DDBJ whole genome shotgun (WGS) entry which is preliminary data.</text>
</comment>
<feature type="transmembrane region" description="Helical" evidence="1">
    <location>
        <begin position="71"/>
        <end position="92"/>
    </location>
</feature>
<evidence type="ECO:0000313" key="3">
    <source>
        <dbReference type="Proteomes" id="UP001589683"/>
    </source>
</evidence>
<dbReference type="RefSeq" id="WP_213888177.1">
    <property type="nucleotide sequence ID" value="NZ_JAGFNU010000003.1"/>
</dbReference>
<dbReference type="EMBL" id="JBHMEA010000049">
    <property type="protein sequence ID" value="MFB9233248.1"/>
    <property type="molecule type" value="Genomic_DNA"/>
</dbReference>
<protein>
    <submittedName>
        <fullName evidence="2">Anti-sigma factor family protein</fullName>
    </submittedName>
</protein>
<evidence type="ECO:0000313" key="2">
    <source>
        <dbReference type="EMBL" id="MFB9233248.1"/>
    </source>
</evidence>